<feature type="transmembrane region" description="Helical" evidence="1">
    <location>
        <begin position="217"/>
        <end position="236"/>
    </location>
</feature>
<dbReference type="SMART" id="SM00267">
    <property type="entry name" value="GGDEF"/>
    <property type="match status" value="1"/>
</dbReference>
<keyword evidence="1" id="KW-0472">Membrane</keyword>
<organism evidence="4 5">
    <name type="scientific">Cohnella boryungensis</name>
    <dbReference type="NCBI Taxonomy" id="768479"/>
    <lineage>
        <taxon>Bacteria</taxon>
        <taxon>Bacillati</taxon>
        <taxon>Bacillota</taxon>
        <taxon>Bacilli</taxon>
        <taxon>Bacillales</taxon>
        <taxon>Paenibacillaceae</taxon>
        <taxon>Cohnella</taxon>
    </lineage>
</organism>
<feature type="transmembrane region" description="Helical" evidence="1">
    <location>
        <begin position="111"/>
        <end position="130"/>
    </location>
</feature>
<evidence type="ECO:0000313" key="5">
    <source>
        <dbReference type="Proteomes" id="UP001595755"/>
    </source>
</evidence>
<dbReference type="Gene3D" id="3.30.450.20">
    <property type="entry name" value="PAS domain"/>
    <property type="match status" value="1"/>
</dbReference>
<dbReference type="NCBIfam" id="TIGR00229">
    <property type="entry name" value="sensory_box"/>
    <property type="match status" value="1"/>
</dbReference>
<dbReference type="EC" id="2.7.7.65" evidence="4"/>
<dbReference type="PROSITE" id="PS50112">
    <property type="entry name" value="PAS"/>
    <property type="match status" value="1"/>
</dbReference>
<dbReference type="InterPro" id="IPR043128">
    <property type="entry name" value="Rev_trsase/Diguanyl_cyclase"/>
</dbReference>
<dbReference type="GO" id="GO:0052621">
    <property type="term" value="F:diguanylate cyclase activity"/>
    <property type="evidence" value="ECO:0007669"/>
    <property type="project" value="UniProtKB-EC"/>
</dbReference>
<dbReference type="CDD" id="cd01949">
    <property type="entry name" value="GGDEF"/>
    <property type="match status" value="1"/>
</dbReference>
<feature type="domain" description="PAS" evidence="2">
    <location>
        <begin position="244"/>
        <end position="280"/>
    </location>
</feature>
<keyword evidence="1" id="KW-0812">Transmembrane</keyword>
<accession>A0ABV8S8M9</accession>
<keyword evidence="4" id="KW-0808">Transferase</keyword>
<feature type="transmembrane region" description="Helical" evidence="1">
    <location>
        <begin position="16"/>
        <end position="35"/>
    </location>
</feature>
<dbReference type="PANTHER" id="PTHR46663">
    <property type="entry name" value="DIGUANYLATE CYCLASE DGCT-RELATED"/>
    <property type="match status" value="1"/>
</dbReference>
<feature type="transmembrane region" description="Helical" evidence="1">
    <location>
        <begin position="78"/>
        <end position="99"/>
    </location>
</feature>
<keyword evidence="5" id="KW-1185">Reference proteome</keyword>
<evidence type="ECO:0000259" key="3">
    <source>
        <dbReference type="PROSITE" id="PS50887"/>
    </source>
</evidence>
<evidence type="ECO:0000259" key="2">
    <source>
        <dbReference type="PROSITE" id="PS50112"/>
    </source>
</evidence>
<evidence type="ECO:0000256" key="1">
    <source>
        <dbReference type="SAM" id="Phobius"/>
    </source>
</evidence>
<dbReference type="PANTHER" id="PTHR46663:SF2">
    <property type="entry name" value="GGDEF DOMAIN-CONTAINING PROTEIN"/>
    <property type="match status" value="1"/>
</dbReference>
<proteinExistence type="predicted"/>
<gene>
    <name evidence="4" type="ORF">ACFO1S_07495</name>
</gene>
<feature type="domain" description="GGDEF" evidence="3">
    <location>
        <begin position="389"/>
        <end position="520"/>
    </location>
</feature>
<dbReference type="SUPFAM" id="SSF55073">
    <property type="entry name" value="Nucleotide cyclase"/>
    <property type="match status" value="1"/>
</dbReference>
<dbReference type="Pfam" id="PF00990">
    <property type="entry name" value="GGDEF"/>
    <property type="match status" value="1"/>
</dbReference>
<sequence length="520" mass="59841">MQIRGREVITMSWTEVWAFAIAYWLPILFFVYMATDVILRNPRKLEHRVLCINAIAYILLLTEEYIRHQLPISYSPALVALWFSNVGIMMPGLGFHFMAKFAGLDKLMPRYLYPGIFYLPLLVVLVNLLSHKKIISSSEFFQVGVWKYPVYNTSYYIALTISILISVMYLIVLFIGKAREDDKGHKAILRLLVIGVVLCTCWHVAFGYFQYEGVIPPYAYTYGGIIWCFVLRLAMIRHEFLDFASKRYEKLFNLNPAAILLVDQAGTIKEANPSARQLFGPMDLERECFFKLSNAQLEARIRSRSEIKDYETEITNGEKRVDVLIDGDYVSVDHEPHAILIVRDITLQKENQAEIRFLAYHDPLTRLPNRRYFYEKLNEAIRLAEDHRYRLAVILIDLDDFKETNDQYGHEAGDEVLRHVARLIGETAESIGMAARLGGDEFVLFIQHAPSEPFVDETMARLRQRVQEAELLYRGHPLAIRMSVGASRFPEDGTDGDALLMKADKAMYRSKRAGTAVPAR</sequence>
<dbReference type="NCBIfam" id="TIGR00254">
    <property type="entry name" value="GGDEF"/>
    <property type="match status" value="1"/>
</dbReference>
<feature type="transmembrane region" description="Helical" evidence="1">
    <location>
        <begin position="155"/>
        <end position="175"/>
    </location>
</feature>
<keyword evidence="1" id="KW-1133">Transmembrane helix</keyword>
<dbReference type="Proteomes" id="UP001595755">
    <property type="component" value="Unassembled WGS sequence"/>
</dbReference>
<keyword evidence="4" id="KW-0548">Nucleotidyltransferase</keyword>
<comment type="caution">
    <text evidence="4">The sequence shown here is derived from an EMBL/GenBank/DDBJ whole genome shotgun (WGS) entry which is preliminary data.</text>
</comment>
<reference evidence="5" key="1">
    <citation type="journal article" date="2019" name="Int. J. Syst. Evol. Microbiol.">
        <title>The Global Catalogue of Microorganisms (GCM) 10K type strain sequencing project: providing services to taxonomists for standard genome sequencing and annotation.</title>
        <authorList>
            <consortium name="The Broad Institute Genomics Platform"/>
            <consortium name="The Broad Institute Genome Sequencing Center for Infectious Disease"/>
            <person name="Wu L."/>
            <person name="Ma J."/>
        </authorList>
    </citation>
    <scope>NUCLEOTIDE SEQUENCE [LARGE SCALE GENOMIC DNA]</scope>
    <source>
        <strain evidence="5">CGMCC 4.1641</strain>
    </source>
</reference>
<dbReference type="EMBL" id="JBHSED010000011">
    <property type="protein sequence ID" value="MFC4303293.1"/>
    <property type="molecule type" value="Genomic_DNA"/>
</dbReference>
<name>A0ABV8S8M9_9BACL</name>
<dbReference type="InterPro" id="IPR000160">
    <property type="entry name" value="GGDEF_dom"/>
</dbReference>
<protein>
    <submittedName>
        <fullName evidence="4">Diguanylate cyclase domain-containing protein</fullName>
        <ecNumber evidence="4">2.7.7.65</ecNumber>
    </submittedName>
</protein>
<dbReference type="InterPro" id="IPR029787">
    <property type="entry name" value="Nucleotide_cyclase"/>
</dbReference>
<dbReference type="PROSITE" id="PS50887">
    <property type="entry name" value="GGDEF"/>
    <property type="match status" value="1"/>
</dbReference>
<dbReference type="Gene3D" id="3.30.70.270">
    <property type="match status" value="1"/>
</dbReference>
<evidence type="ECO:0000313" key="4">
    <source>
        <dbReference type="EMBL" id="MFC4303293.1"/>
    </source>
</evidence>
<dbReference type="SUPFAM" id="SSF55785">
    <property type="entry name" value="PYP-like sensor domain (PAS domain)"/>
    <property type="match status" value="1"/>
</dbReference>
<dbReference type="InterPro" id="IPR035965">
    <property type="entry name" value="PAS-like_dom_sf"/>
</dbReference>
<dbReference type="Pfam" id="PF13188">
    <property type="entry name" value="PAS_8"/>
    <property type="match status" value="1"/>
</dbReference>
<dbReference type="InterPro" id="IPR052163">
    <property type="entry name" value="DGC-Regulatory_Protein"/>
</dbReference>
<dbReference type="InterPro" id="IPR000014">
    <property type="entry name" value="PAS"/>
</dbReference>
<feature type="transmembrane region" description="Helical" evidence="1">
    <location>
        <begin position="187"/>
        <end position="211"/>
    </location>
</feature>